<evidence type="ECO:0000313" key="5">
    <source>
        <dbReference type="EMBL" id="KAA9021171.1"/>
    </source>
</evidence>
<dbReference type="Gene3D" id="3.40.50.1820">
    <property type="entry name" value="alpha/beta hydrolase"/>
    <property type="match status" value="1"/>
</dbReference>
<proteinExistence type="inferred from homology"/>
<sequence>MDMIVPTVAGPVRGAVHDGVARFLSVPYAAPPVGDRRFALPQPVPAWSGVRDALEPGATAPQRVRAVPGVDVEALVGNGWNPGDDYLTLNIWKPAGDMTGLPVMVFIHGGGFVVGSKDAPVQDGSAFARDGVLLVAINYRLGVEGFLPIPGIPTNLGLRDQIFALQWVRDNIAAFGGDPANVTVFGESAGAMSVANLVTSPLAKGLFRRAIVQSGHGAMTRDIGVAQRLVKALAKRLRISPDADGFRSIAPGDMLDAIEKVSQPTARVDLRDKDGREPVFGISRFIPVHGDDVLPHKALAALKVGVGAEVDLLIGTNAEEMNLYFIPTGVREKIGRLLATWFVHKHQPHARKLLRAYGMGAAGKKPGHAFTDAMHDLVFRWPARRFAEEHRGRTHMYEFAWRSPLFGGLGAAHAMELPFVFGTLASVTGPEGMCGEAPPQALADSVHRIWVDFATDGRLPWAPFTQDDRLVYQLAAGEAVQEAPMPAAPYMP</sequence>
<feature type="domain" description="Carboxylesterase type B" evidence="4">
    <location>
        <begin position="3"/>
        <end position="477"/>
    </location>
</feature>
<dbReference type="InterPro" id="IPR050309">
    <property type="entry name" value="Type-B_Carboxylest/Lipase"/>
</dbReference>
<protein>
    <recommendedName>
        <fullName evidence="3">Carboxylic ester hydrolase</fullName>
        <ecNumber evidence="3">3.1.1.-</ecNumber>
    </recommendedName>
</protein>
<evidence type="ECO:0000256" key="3">
    <source>
        <dbReference type="RuleBase" id="RU361235"/>
    </source>
</evidence>
<keyword evidence="8" id="KW-1185">Reference proteome</keyword>
<dbReference type="RefSeq" id="WP_120253010.1">
    <property type="nucleotide sequence ID" value="NZ_VYPZ01000001.1"/>
</dbReference>
<dbReference type="InterPro" id="IPR002018">
    <property type="entry name" value="CarbesteraseB"/>
</dbReference>
<evidence type="ECO:0000313" key="7">
    <source>
        <dbReference type="Proteomes" id="UP000325933"/>
    </source>
</evidence>
<comment type="caution">
    <text evidence="6">The sequence shown here is derived from an EMBL/GenBank/DDBJ whole genome shotgun (WGS) entry which is preliminary data.</text>
</comment>
<evidence type="ECO:0000256" key="1">
    <source>
        <dbReference type="ARBA" id="ARBA00005964"/>
    </source>
</evidence>
<dbReference type="EMBL" id="VYQB01000001">
    <property type="protein sequence ID" value="KAA9021171.1"/>
    <property type="molecule type" value="Genomic_DNA"/>
</dbReference>
<name>A0A5J5I9X1_9SPHN</name>
<dbReference type="PROSITE" id="PS00122">
    <property type="entry name" value="CARBOXYLESTERASE_B_1"/>
    <property type="match status" value="1"/>
</dbReference>
<reference evidence="7 8" key="1">
    <citation type="submission" date="2019-09" db="EMBL/GenBank/DDBJ databases">
        <authorList>
            <person name="Feng G."/>
        </authorList>
    </citation>
    <scope>NUCLEOTIDE SEQUENCE [LARGE SCALE GENOMIC DNA]</scope>
    <source>
        <strain evidence="6 7">KACC 19283</strain>
        <strain evidence="5 8">KACC 19284</strain>
    </source>
</reference>
<dbReference type="Proteomes" id="UP000325933">
    <property type="component" value="Unassembled WGS sequence"/>
</dbReference>
<evidence type="ECO:0000259" key="4">
    <source>
        <dbReference type="Pfam" id="PF00135"/>
    </source>
</evidence>
<comment type="similarity">
    <text evidence="1 3">Belongs to the type-B carboxylesterase/lipase family.</text>
</comment>
<dbReference type="Proteomes" id="UP000326364">
    <property type="component" value="Unassembled WGS sequence"/>
</dbReference>
<dbReference type="SUPFAM" id="SSF53474">
    <property type="entry name" value="alpha/beta-Hydrolases"/>
    <property type="match status" value="1"/>
</dbReference>
<gene>
    <name evidence="6" type="ORF">F4U95_00170</name>
    <name evidence="5" type="ORF">F4U96_00170</name>
</gene>
<dbReference type="InterPro" id="IPR029058">
    <property type="entry name" value="AB_hydrolase_fold"/>
</dbReference>
<evidence type="ECO:0000313" key="8">
    <source>
        <dbReference type="Proteomes" id="UP000326364"/>
    </source>
</evidence>
<evidence type="ECO:0000256" key="2">
    <source>
        <dbReference type="ARBA" id="ARBA00022801"/>
    </source>
</evidence>
<accession>A0A5J5I9X1</accession>
<dbReference type="EC" id="3.1.1.-" evidence="3"/>
<dbReference type="EMBL" id="VYQA01000001">
    <property type="protein sequence ID" value="KAA9033533.1"/>
    <property type="molecule type" value="Genomic_DNA"/>
</dbReference>
<keyword evidence="2 3" id="KW-0378">Hydrolase</keyword>
<dbReference type="GO" id="GO:0016787">
    <property type="term" value="F:hydrolase activity"/>
    <property type="evidence" value="ECO:0007669"/>
    <property type="project" value="UniProtKB-KW"/>
</dbReference>
<organism evidence="6 7">
    <name type="scientific">Sphingobium limneticum</name>
    <dbReference type="NCBI Taxonomy" id="1007511"/>
    <lineage>
        <taxon>Bacteria</taxon>
        <taxon>Pseudomonadati</taxon>
        <taxon>Pseudomonadota</taxon>
        <taxon>Alphaproteobacteria</taxon>
        <taxon>Sphingomonadales</taxon>
        <taxon>Sphingomonadaceae</taxon>
        <taxon>Sphingobium</taxon>
    </lineage>
</organism>
<dbReference type="AlphaFoldDB" id="A0A5J5I9X1"/>
<evidence type="ECO:0000313" key="6">
    <source>
        <dbReference type="EMBL" id="KAA9033533.1"/>
    </source>
</evidence>
<dbReference type="PANTHER" id="PTHR11559">
    <property type="entry name" value="CARBOXYLESTERASE"/>
    <property type="match status" value="1"/>
</dbReference>
<dbReference type="Pfam" id="PF00135">
    <property type="entry name" value="COesterase"/>
    <property type="match status" value="1"/>
</dbReference>
<dbReference type="InterPro" id="IPR019826">
    <property type="entry name" value="Carboxylesterase_B_AS"/>
</dbReference>